<reference evidence="2 3" key="1">
    <citation type="submission" date="2016-02" db="EMBL/GenBank/DDBJ databases">
        <title>Complete genome sequence of Halocynthiibacter arcticus PAMC 20958t from arctic marine sediment.</title>
        <authorList>
            <person name="Lee Y.M."/>
            <person name="Baek K."/>
            <person name="Lee H.K."/>
            <person name="Shin S.C."/>
        </authorList>
    </citation>
    <scope>NUCLEOTIDE SEQUENCE [LARGE SCALE GENOMIC DNA]</scope>
    <source>
        <strain evidence="2">PAMC 20958</strain>
    </source>
</reference>
<gene>
    <name evidence="2" type="ORF">RC74_10965</name>
</gene>
<feature type="compositionally biased region" description="Basic and acidic residues" evidence="1">
    <location>
        <begin position="1"/>
        <end position="11"/>
    </location>
</feature>
<proteinExistence type="predicted"/>
<keyword evidence="3" id="KW-1185">Reference proteome</keyword>
<dbReference type="KEGG" id="hat:RC74_10965"/>
<dbReference type="Proteomes" id="UP000070371">
    <property type="component" value="Chromosome"/>
</dbReference>
<accession>A0A126V079</accession>
<organism evidence="2 3">
    <name type="scientific">Falsihalocynthiibacter arcticus</name>
    <dbReference type="NCBI Taxonomy" id="1579316"/>
    <lineage>
        <taxon>Bacteria</taxon>
        <taxon>Pseudomonadati</taxon>
        <taxon>Pseudomonadota</taxon>
        <taxon>Alphaproteobacteria</taxon>
        <taxon>Rhodobacterales</taxon>
        <taxon>Roseobacteraceae</taxon>
        <taxon>Falsihalocynthiibacter</taxon>
    </lineage>
</organism>
<sequence length="97" mass="10237">MVNARRRDEPRAVGTQAEGSAPVGPIGVHRRQYHSAGLLQQGASETSASTRPACDAASDVLLESIVDLVPMIRSKVGKVGLATPRLFEGEEANISNL</sequence>
<dbReference type="STRING" id="1579316.RC74_10965"/>
<name>A0A126V079_9RHOB</name>
<evidence type="ECO:0000313" key="2">
    <source>
        <dbReference type="EMBL" id="AML51713.1"/>
    </source>
</evidence>
<dbReference type="EMBL" id="CP014327">
    <property type="protein sequence ID" value="AML51713.1"/>
    <property type="molecule type" value="Genomic_DNA"/>
</dbReference>
<feature type="region of interest" description="Disordered" evidence="1">
    <location>
        <begin position="1"/>
        <end position="26"/>
    </location>
</feature>
<evidence type="ECO:0000256" key="1">
    <source>
        <dbReference type="SAM" id="MobiDB-lite"/>
    </source>
</evidence>
<evidence type="ECO:0000313" key="3">
    <source>
        <dbReference type="Proteomes" id="UP000070371"/>
    </source>
</evidence>
<protein>
    <submittedName>
        <fullName evidence="2">Uncharacterized protein</fullName>
    </submittedName>
</protein>
<dbReference type="AlphaFoldDB" id="A0A126V079"/>